<keyword evidence="1 3" id="KW-0597">Phosphoprotein</keyword>
<evidence type="ECO:0000256" key="1">
    <source>
        <dbReference type="ARBA" id="ARBA00022553"/>
    </source>
</evidence>
<dbReference type="PROSITE" id="PS50110">
    <property type="entry name" value="RESPONSE_REGULATORY"/>
    <property type="match status" value="1"/>
</dbReference>
<dbReference type="Gene3D" id="3.40.50.2300">
    <property type="match status" value="1"/>
</dbReference>
<dbReference type="Gene3D" id="1.10.10.10">
    <property type="entry name" value="Winged helix-like DNA-binding domain superfamily/Winged helix DNA-binding domain"/>
    <property type="match status" value="1"/>
</dbReference>
<comment type="caution">
    <text evidence="6">The sequence shown here is derived from an EMBL/GenBank/DDBJ whole genome shotgun (WGS) entry which is preliminary data.</text>
</comment>
<gene>
    <name evidence="6" type="ORF">C7B81_06075</name>
</gene>
<accession>A0ABX5FC08</accession>
<dbReference type="SUPFAM" id="SSF46894">
    <property type="entry name" value="C-terminal effector domain of the bipartite response regulators"/>
    <property type="match status" value="1"/>
</dbReference>
<evidence type="ECO:0000313" key="6">
    <source>
        <dbReference type="EMBL" id="PSB38264.1"/>
    </source>
</evidence>
<evidence type="ECO:0000256" key="3">
    <source>
        <dbReference type="PROSITE-ProRule" id="PRU00169"/>
    </source>
</evidence>
<dbReference type="InterPro" id="IPR036388">
    <property type="entry name" value="WH-like_DNA-bd_sf"/>
</dbReference>
<protein>
    <submittedName>
        <fullName evidence="6">DNA-binding response regulator</fullName>
    </submittedName>
</protein>
<dbReference type="SMART" id="SM00448">
    <property type="entry name" value="REC"/>
    <property type="match status" value="1"/>
</dbReference>
<feature type="domain" description="Response regulatory" evidence="5">
    <location>
        <begin position="2"/>
        <end position="117"/>
    </location>
</feature>
<dbReference type="EMBL" id="PVWP01000003">
    <property type="protein sequence ID" value="PSB38264.1"/>
    <property type="molecule type" value="Genomic_DNA"/>
</dbReference>
<proteinExistence type="predicted"/>
<evidence type="ECO:0000259" key="5">
    <source>
        <dbReference type="PROSITE" id="PS50110"/>
    </source>
</evidence>
<dbReference type="InterPro" id="IPR016032">
    <property type="entry name" value="Sig_transdc_resp-reg_C-effctor"/>
</dbReference>
<dbReference type="Proteomes" id="UP000238218">
    <property type="component" value="Unassembled WGS sequence"/>
</dbReference>
<evidence type="ECO:0000259" key="4">
    <source>
        <dbReference type="PROSITE" id="PS50043"/>
    </source>
</evidence>
<dbReference type="PROSITE" id="PS50043">
    <property type="entry name" value="HTH_LUXR_2"/>
    <property type="match status" value="1"/>
</dbReference>
<dbReference type="InterPro" id="IPR000792">
    <property type="entry name" value="Tscrpt_reg_LuxR_C"/>
</dbReference>
<dbReference type="PRINTS" id="PR00038">
    <property type="entry name" value="HTHLUXR"/>
</dbReference>
<dbReference type="CDD" id="cd17535">
    <property type="entry name" value="REC_NarL-like"/>
    <property type="match status" value="1"/>
</dbReference>
<keyword evidence="2 6" id="KW-0238">DNA-binding</keyword>
<keyword evidence="7" id="KW-1185">Reference proteome</keyword>
<dbReference type="InterPro" id="IPR011006">
    <property type="entry name" value="CheY-like_superfamily"/>
</dbReference>
<dbReference type="InterPro" id="IPR001789">
    <property type="entry name" value="Sig_transdc_resp-reg_receiver"/>
</dbReference>
<evidence type="ECO:0000256" key="2">
    <source>
        <dbReference type="ARBA" id="ARBA00023125"/>
    </source>
</evidence>
<feature type="modified residue" description="4-aspartylphosphate" evidence="3">
    <location>
        <position position="53"/>
    </location>
</feature>
<feature type="domain" description="HTH luxR-type" evidence="4">
    <location>
        <begin position="143"/>
        <end position="208"/>
    </location>
</feature>
<dbReference type="RefSeq" id="WP_106220378.1">
    <property type="nucleotide sequence ID" value="NZ_PVWP01000003.1"/>
</dbReference>
<dbReference type="PANTHER" id="PTHR43214:SF43">
    <property type="entry name" value="TWO-COMPONENT RESPONSE REGULATOR"/>
    <property type="match status" value="1"/>
</dbReference>
<dbReference type="CDD" id="cd06170">
    <property type="entry name" value="LuxR_C_like"/>
    <property type="match status" value="1"/>
</dbReference>
<organism evidence="6 7">
    <name type="scientific">Aphanothece cf. minutissima CCALA 015</name>
    <dbReference type="NCBI Taxonomy" id="2107695"/>
    <lineage>
        <taxon>Bacteria</taxon>
        <taxon>Bacillati</taxon>
        <taxon>Cyanobacteriota</taxon>
        <taxon>Cyanophyceae</taxon>
        <taxon>Oscillatoriophycideae</taxon>
        <taxon>Chroococcales</taxon>
        <taxon>Aphanothecaceae</taxon>
        <taxon>Aphanothece</taxon>
    </lineage>
</organism>
<dbReference type="Pfam" id="PF00072">
    <property type="entry name" value="Response_reg"/>
    <property type="match status" value="1"/>
</dbReference>
<name>A0ABX5FC08_9CHRO</name>
<dbReference type="SUPFAM" id="SSF52172">
    <property type="entry name" value="CheY-like"/>
    <property type="match status" value="1"/>
</dbReference>
<dbReference type="InterPro" id="IPR039420">
    <property type="entry name" value="WalR-like"/>
</dbReference>
<sequence>MRVLLIEDDEAFRVGIEAFLLRLPAVTAVRSVSDGEQGLEALAAAPADVVVLDIGLPGLGGLETCRRISADHALPVLVLTSQDDGRWVQRLWDAGASGYLHKAEALGQLETALTSVGQGASWWDRSATRALRTRDAPAAAGPPEASLTLLTPREREVLAAMAGGLTNRQIADSLGLGTGTVRVYLHTIFQKLQVSNRTQAVLKFLDPE</sequence>
<evidence type="ECO:0000313" key="7">
    <source>
        <dbReference type="Proteomes" id="UP000238218"/>
    </source>
</evidence>
<reference evidence="6 7" key="1">
    <citation type="submission" date="2018-03" db="EMBL/GenBank/DDBJ databases">
        <title>The ancient ancestry and fast evolution of plastids.</title>
        <authorList>
            <person name="Moore K.R."/>
            <person name="Magnabosco C."/>
            <person name="Momper L."/>
            <person name="Gold D.A."/>
            <person name="Bosak T."/>
            <person name="Fournier G.P."/>
        </authorList>
    </citation>
    <scope>NUCLEOTIDE SEQUENCE [LARGE SCALE GENOMIC DNA]</scope>
    <source>
        <strain evidence="6 7">CCALA 015</strain>
    </source>
</reference>
<dbReference type="PANTHER" id="PTHR43214">
    <property type="entry name" value="TWO-COMPONENT RESPONSE REGULATOR"/>
    <property type="match status" value="1"/>
</dbReference>
<dbReference type="InterPro" id="IPR058245">
    <property type="entry name" value="NreC/VraR/RcsB-like_REC"/>
</dbReference>
<dbReference type="Pfam" id="PF00196">
    <property type="entry name" value="GerE"/>
    <property type="match status" value="1"/>
</dbReference>
<dbReference type="GO" id="GO:0003677">
    <property type="term" value="F:DNA binding"/>
    <property type="evidence" value="ECO:0007669"/>
    <property type="project" value="UniProtKB-KW"/>
</dbReference>
<dbReference type="SMART" id="SM00421">
    <property type="entry name" value="HTH_LUXR"/>
    <property type="match status" value="1"/>
</dbReference>